<reference evidence="4" key="1">
    <citation type="journal article" date="2016" name="Ticks Tick Borne Dis.">
        <title>De novo assembly and annotation of the salivary gland transcriptome of Rhipicephalus appendiculatus male and female ticks during blood feeding.</title>
        <authorList>
            <person name="de Castro M.H."/>
            <person name="de Klerk D."/>
            <person name="Pienaar R."/>
            <person name="Latif A.A."/>
            <person name="Rees D.J."/>
            <person name="Mans B.J."/>
        </authorList>
    </citation>
    <scope>NUCLEOTIDE SEQUENCE</scope>
    <source>
        <tissue evidence="4">Salivary glands</tissue>
    </source>
</reference>
<dbReference type="PANTHER" id="PTHR33562">
    <property type="entry name" value="ATILLA, ISOFORM B-RELATED-RELATED"/>
    <property type="match status" value="1"/>
</dbReference>
<evidence type="ECO:0000256" key="1">
    <source>
        <dbReference type="ARBA" id="ARBA00022729"/>
    </source>
</evidence>
<dbReference type="AlphaFoldDB" id="A0A131ZCG6"/>
<dbReference type="GO" id="GO:0030431">
    <property type="term" value="P:sleep"/>
    <property type="evidence" value="ECO:0007669"/>
    <property type="project" value="InterPro"/>
</dbReference>
<keyword evidence="1 3" id="KW-0732">Signal</keyword>
<evidence type="ECO:0000313" key="4">
    <source>
        <dbReference type="EMBL" id="JAP87941.1"/>
    </source>
</evidence>
<protein>
    <recommendedName>
        <fullName evidence="5">Protein sleepless</fullName>
    </recommendedName>
</protein>
<evidence type="ECO:0008006" key="5">
    <source>
        <dbReference type="Google" id="ProtNLM"/>
    </source>
</evidence>
<dbReference type="PANTHER" id="PTHR33562:SF23">
    <property type="entry name" value="PROTEIN QUIVER"/>
    <property type="match status" value="1"/>
</dbReference>
<feature type="chain" id="PRO_5007287161" description="Protein sleepless" evidence="3">
    <location>
        <begin position="31"/>
        <end position="149"/>
    </location>
</feature>
<keyword evidence="2" id="KW-0325">Glycoprotein</keyword>
<feature type="signal peptide" evidence="3">
    <location>
        <begin position="1"/>
        <end position="30"/>
    </location>
</feature>
<name>A0A131ZCG6_RHIAP</name>
<evidence type="ECO:0000256" key="2">
    <source>
        <dbReference type="ARBA" id="ARBA00023180"/>
    </source>
</evidence>
<accession>A0A131ZCG6</accession>
<dbReference type="EMBL" id="GEDV01000616">
    <property type="protein sequence ID" value="JAP87941.1"/>
    <property type="molecule type" value="Transcribed_RNA"/>
</dbReference>
<feature type="non-terminal residue" evidence="4">
    <location>
        <position position="1"/>
    </location>
</feature>
<dbReference type="InterPro" id="IPR050975">
    <property type="entry name" value="Sleep_regulator"/>
</dbReference>
<dbReference type="InterPro" id="IPR031424">
    <property type="entry name" value="QVR-like"/>
</dbReference>
<organism evidence="4">
    <name type="scientific">Rhipicephalus appendiculatus</name>
    <name type="common">Brown ear tick</name>
    <dbReference type="NCBI Taxonomy" id="34631"/>
    <lineage>
        <taxon>Eukaryota</taxon>
        <taxon>Metazoa</taxon>
        <taxon>Ecdysozoa</taxon>
        <taxon>Arthropoda</taxon>
        <taxon>Chelicerata</taxon>
        <taxon>Arachnida</taxon>
        <taxon>Acari</taxon>
        <taxon>Parasitiformes</taxon>
        <taxon>Ixodida</taxon>
        <taxon>Ixodoidea</taxon>
        <taxon>Ixodidae</taxon>
        <taxon>Rhipicephalinae</taxon>
        <taxon>Rhipicephalus</taxon>
        <taxon>Rhipicephalus</taxon>
    </lineage>
</organism>
<dbReference type="Pfam" id="PF17064">
    <property type="entry name" value="QVR"/>
    <property type="match status" value="1"/>
</dbReference>
<evidence type="ECO:0000256" key="3">
    <source>
        <dbReference type="SAM" id="SignalP"/>
    </source>
</evidence>
<dbReference type="GO" id="GO:0032222">
    <property type="term" value="P:regulation of synaptic transmission, cholinergic"/>
    <property type="evidence" value="ECO:0007669"/>
    <property type="project" value="InterPro"/>
</dbReference>
<proteinExistence type="predicted"/>
<sequence length="149" mass="16731">KMAACWFSPRPSPVVCLLVVLALSPHLAQAFTCSVCNSVYNEDCISSPEKYITECVPPPMYNDSDHPPFCRKTGLEMYKPEMPNRVSRSCGYLKDTHEEPCRKYFPPGMYLQVCQCFVEACNAAPPSPRIVAGDVWWWAAAAFALALFR</sequence>